<evidence type="ECO:0000313" key="2">
    <source>
        <dbReference type="EMBL" id="EZF54117.1"/>
    </source>
</evidence>
<dbReference type="GO" id="GO:0016787">
    <property type="term" value="F:hydrolase activity"/>
    <property type="evidence" value="ECO:0007669"/>
    <property type="project" value="InterPro"/>
</dbReference>
<organism evidence="2">
    <name type="scientific">Trichophyton rubrum CBS 288.86</name>
    <dbReference type="NCBI Taxonomy" id="1215330"/>
    <lineage>
        <taxon>Eukaryota</taxon>
        <taxon>Fungi</taxon>
        <taxon>Dikarya</taxon>
        <taxon>Ascomycota</taxon>
        <taxon>Pezizomycotina</taxon>
        <taxon>Eurotiomycetes</taxon>
        <taxon>Eurotiomycetidae</taxon>
        <taxon>Onygenales</taxon>
        <taxon>Arthrodermataceae</taxon>
        <taxon>Trichophyton</taxon>
    </lineage>
</organism>
<dbReference type="HOGENOM" id="CLU_041441_3_1_1"/>
<reference evidence="2" key="1">
    <citation type="submission" date="2014-02" db="EMBL/GenBank/DDBJ databases">
        <title>The Genome Sequence of Trichophyton rubrum (morphotype fischeri) CBS 288.86.</title>
        <authorList>
            <consortium name="The Broad Institute Genomics Platform"/>
            <person name="Cuomo C.A."/>
            <person name="White T.C."/>
            <person name="Graser Y."/>
            <person name="Martinez-Rossi N."/>
            <person name="Heitman J."/>
            <person name="Young S.K."/>
            <person name="Zeng Q."/>
            <person name="Gargeya S."/>
            <person name="Abouelleil A."/>
            <person name="Alvarado L."/>
            <person name="Chapman S.B."/>
            <person name="Gainer-Dewar J."/>
            <person name="Goldberg J."/>
            <person name="Griggs A."/>
            <person name="Gujja S."/>
            <person name="Hansen M."/>
            <person name="Howarth C."/>
            <person name="Imamovic A."/>
            <person name="Larimer J."/>
            <person name="Martinez D."/>
            <person name="Murphy C."/>
            <person name="Pearson M.D."/>
            <person name="Persinoti G."/>
            <person name="Poon T."/>
            <person name="Priest M."/>
            <person name="Roberts A.D."/>
            <person name="Saif S."/>
            <person name="Shea T.D."/>
            <person name="Sykes S.N."/>
            <person name="Wortman J."/>
            <person name="Nusbaum C."/>
            <person name="Birren B."/>
        </authorList>
    </citation>
    <scope>NUCLEOTIDE SEQUENCE [LARGE SCALE GENOMIC DNA]</scope>
    <source>
        <strain evidence="2">CBS 288.86</strain>
    </source>
</reference>
<gene>
    <name evidence="2" type="ORF">H103_03056</name>
</gene>
<dbReference type="InterPro" id="IPR004843">
    <property type="entry name" value="Calcineurin-like_PHP"/>
</dbReference>
<proteinExistence type="predicted"/>
<dbReference type="Proteomes" id="UP000023758">
    <property type="component" value="Unassembled WGS sequence"/>
</dbReference>
<dbReference type="EMBL" id="KK207795">
    <property type="protein sequence ID" value="EZF54117.1"/>
    <property type="molecule type" value="Genomic_DNA"/>
</dbReference>
<dbReference type="OrthoDB" id="630188at2759"/>
<dbReference type="SUPFAM" id="SSF56300">
    <property type="entry name" value="Metallo-dependent phosphatases"/>
    <property type="match status" value="1"/>
</dbReference>
<name>A0A022W707_TRIRU</name>
<dbReference type="Gene3D" id="3.60.21.10">
    <property type="match status" value="1"/>
</dbReference>
<dbReference type="Pfam" id="PF00149">
    <property type="entry name" value="Metallophos"/>
    <property type="match status" value="1"/>
</dbReference>
<dbReference type="InterPro" id="IPR051693">
    <property type="entry name" value="UPF0046_metallophosphoest"/>
</dbReference>
<sequence>MVWRRNGGLDALVRRPVPTRWNRFITSPISFLASLIYEWRSSIPTRPIATISDKAITVVCISDTHMTRPHIPDGDILLHSGDLTQSGSQDELQQVLDWLNTLPHQHKVIIAGNHDCCLDPSFKTSKAFSHSGAPQKSIDWGSIIYLQNTSVTLDFCGHNINVFGSPVSPKHGNWAFQYPRKENVWEGIIPPNTDILLTHTPPHSHLDLSFGCKFLLQELWRLKRRPILHVFGHIHGGYGQHMAYFDKFQSIYESIIKGDASIISLLFLIYEAMKVLLWRAPTPGICMVNASMVGGVRDELARDATVLHI</sequence>
<accession>A0A022W707</accession>
<evidence type="ECO:0000259" key="1">
    <source>
        <dbReference type="Pfam" id="PF00149"/>
    </source>
</evidence>
<dbReference type="AlphaFoldDB" id="A0A022W707"/>
<dbReference type="PANTHER" id="PTHR12905">
    <property type="entry name" value="METALLOPHOSPHOESTERASE"/>
    <property type="match status" value="1"/>
</dbReference>
<dbReference type="CDD" id="cd07379">
    <property type="entry name" value="MPP_239FB"/>
    <property type="match status" value="1"/>
</dbReference>
<feature type="domain" description="Calcineurin-like phosphoesterase" evidence="1">
    <location>
        <begin position="71"/>
        <end position="236"/>
    </location>
</feature>
<protein>
    <recommendedName>
        <fullName evidence="1">Calcineurin-like phosphoesterase domain-containing protein</fullName>
    </recommendedName>
</protein>
<dbReference type="InterPro" id="IPR029052">
    <property type="entry name" value="Metallo-depent_PP-like"/>
</dbReference>
<dbReference type="PANTHER" id="PTHR12905:SF28">
    <property type="entry name" value="RHAMNOGALACTURONATE LYASE C-RELATED"/>
    <property type="match status" value="1"/>
</dbReference>